<dbReference type="AlphaFoldDB" id="A0A9D4U2J5"/>
<dbReference type="Pfam" id="PF07939">
    <property type="entry name" value="DUF1685"/>
    <property type="match status" value="1"/>
</dbReference>
<feature type="compositionally biased region" description="Low complexity" evidence="1">
    <location>
        <begin position="330"/>
        <end position="339"/>
    </location>
</feature>
<dbReference type="EMBL" id="JABFUD020000025">
    <property type="protein sequence ID" value="KAI5059775.1"/>
    <property type="molecule type" value="Genomic_DNA"/>
</dbReference>
<gene>
    <name evidence="2" type="ORF">GOP47_0025639</name>
    <name evidence="3" type="ORF">GOP47_0026094</name>
</gene>
<name>A0A9D4U2J5_ADICA</name>
<feature type="region of interest" description="Disordered" evidence="1">
    <location>
        <begin position="328"/>
        <end position="355"/>
    </location>
</feature>
<evidence type="ECO:0000256" key="1">
    <source>
        <dbReference type="SAM" id="MobiDB-lite"/>
    </source>
</evidence>
<feature type="compositionally biased region" description="Basic residues" evidence="1">
    <location>
        <begin position="235"/>
        <end position="251"/>
    </location>
</feature>
<sequence length="373" mass="41455">MKERTSPHHLSRCPKLGITALEQEVADLYLPLREEDDHQKVRDVSECPKPFAAFGSFRQRHGDAFEGSHIRTIEAPAKLESSVCSLKGGLSQSLAAECNARPLVDIAHPDKSSTESAECACSTSKPPYPLRKFSTRGKAFSTDLDREEAWERKKEQYLLDEEDDDCDEDEEYGADEGFYDALSEHASEGVSSSESDEGGAHNDNDKGTGKHIVGCDNLDGVSHGEELHIQDMHHSTRRTSRRTQSFRRKPFPRSSIKTMRTKSLTDEDLEELRGSIDLGFGFSYSERCNLRSTLPALELYYAINKNFVDAQTRSSPVSPLEGNALLRTNSAGSASSPSSENWRISSPGDHPSQVKTRLRHWAQAVACSVKQGY</sequence>
<dbReference type="InterPro" id="IPR012881">
    <property type="entry name" value="DUF1685"/>
</dbReference>
<dbReference type="Proteomes" id="UP000886520">
    <property type="component" value="Chromosome 25"/>
</dbReference>
<organism evidence="3 4">
    <name type="scientific">Adiantum capillus-veneris</name>
    <name type="common">Maidenhair fern</name>
    <dbReference type="NCBI Taxonomy" id="13818"/>
    <lineage>
        <taxon>Eukaryota</taxon>
        <taxon>Viridiplantae</taxon>
        <taxon>Streptophyta</taxon>
        <taxon>Embryophyta</taxon>
        <taxon>Tracheophyta</taxon>
        <taxon>Polypodiopsida</taxon>
        <taxon>Polypodiidae</taxon>
        <taxon>Polypodiales</taxon>
        <taxon>Pteridineae</taxon>
        <taxon>Pteridaceae</taxon>
        <taxon>Vittarioideae</taxon>
        <taxon>Adiantum</taxon>
    </lineage>
</organism>
<keyword evidence="4" id="KW-1185">Reference proteome</keyword>
<evidence type="ECO:0000313" key="4">
    <source>
        <dbReference type="Proteomes" id="UP000886520"/>
    </source>
</evidence>
<feature type="region of interest" description="Disordered" evidence="1">
    <location>
        <begin position="184"/>
        <end position="217"/>
    </location>
</feature>
<dbReference type="PANTHER" id="PTHR31865:SF3">
    <property type="entry name" value="PHOSPHODIESTERASE EPSILON-1, PUTATIVE (DUF1685)-RELATED"/>
    <property type="match status" value="1"/>
</dbReference>
<dbReference type="EMBL" id="JABFUD020000025">
    <property type="protein sequence ID" value="KAI5059320.1"/>
    <property type="molecule type" value="Genomic_DNA"/>
</dbReference>
<reference evidence="3" key="1">
    <citation type="submission" date="2021-01" db="EMBL/GenBank/DDBJ databases">
        <title>Adiantum capillus-veneris genome.</title>
        <authorList>
            <person name="Fang Y."/>
            <person name="Liao Q."/>
        </authorList>
    </citation>
    <scope>NUCLEOTIDE SEQUENCE</scope>
    <source>
        <strain evidence="3">H3</strain>
        <tissue evidence="3">Leaf</tissue>
    </source>
</reference>
<feature type="compositionally biased region" description="Basic and acidic residues" evidence="1">
    <location>
        <begin position="198"/>
        <end position="208"/>
    </location>
</feature>
<evidence type="ECO:0000313" key="3">
    <source>
        <dbReference type="EMBL" id="KAI5059775.1"/>
    </source>
</evidence>
<dbReference type="OrthoDB" id="1918709at2759"/>
<proteinExistence type="predicted"/>
<dbReference type="PANTHER" id="PTHR31865">
    <property type="entry name" value="OSJNBA0071G03.3 PROTEIN"/>
    <property type="match status" value="1"/>
</dbReference>
<comment type="caution">
    <text evidence="3">The sequence shown here is derived from an EMBL/GenBank/DDBJ whole genome shotgun (WGS) entry which is preliminary data.</text>
</comment>
<evidence type="ECO:0000313" key="2">
    <source>
        <dbReference type="EMBL" id="KAI5059320.1"/>
    </source>
</evidence>
<feature type="region of interest" description="Disordered" evidence="1">
    <location>
        <begin position="230"/>
        <end position="262"/>
    </location>
</feature>
<accession>A0A9D4U2J5</accession>
<protein>
    <submittedName>
        <fullName evidence="3">Uncharacterized protein</fullName>
    </submittedName>
</protein>